<feature type="compositionally biased region" description="Basic and acidic residues" evidence="1">
    <location>
        <begin position="93"/>
        <end position="103"/>
    </location>
</feature>
<dbReference type="AlphaFoldDB" id="A0A8R7TBD4"/>
<evidence type="ECO:0000313" key="3">
    <source>
        <dbReference type="Proteomes" id="UP000015106"/>
    </source>
</evidence>
<name>A0A8R7TBD4_TRIUA</name>
<sequence length="103" mass="11162">SEFIPEVVPAEARRHGDQGQRHDEDDPGADEELQVAERAGAGEVGHQEGHDVERDEDLEGLDPGQAAQVLAAQQQDEGERERQGGRVGVVEDPAPRRAHEVKG</sequence>
<dbReference type="EnsemblPlants" id="TuG1812G0200000031.01.T01">
    <property type="protein sequence ID" value="TuG1812G0200000031.01.T01.cds425421"/>
    <property type="gene ID" value="TuG1812G0200000031.01"/>
</dbReference>
<organism evidence="2 3">
    <name type="scientific">Triticum urartu</name>
    <name type="common">Red wild einkorn</name>
    <name type="synonym">Crithodium urartu</name>
    <dbReference type="NCBI Taxonomy" id="4572"/>
    <lineage>
        <taxon>Eukaryota</taxon>
        <taxon>Viridiplantae</taxon>
        <taxon>Streptophyta</taxon>
        <taxon>Embryophyta</taxon>
        <taxon>Tracheophyta</taxon>
        <taxon>Spermatophyta</taxon>
        <taxon>Magnoliopsida</taxon>
        <taxon>Liliopsida</taxon>
        <taxon>Poales</taxon>
        <taxon>Poaceae</taxon>
        <taxon>BOP clade</taxon>
        <taxon>Pooideae</taxon>
        <taxon>Triticodae</taxon>
        <taxon>Triticeae</taxon>
        <taxon>Triticinae</taxon>
        <taxon>Triticum</taxon>
    </lineage>
</organism>
<keyword evidence="3" id="KW-1185">Reference proteome</keyword>
<reference evidence="3" key="1">
    <citation type="journal article" date="2013" name="Nature">
        <title>Draft genome of the wheat A-genome progenitor Triticum urartu.</title>
        <authorList>
            <person name="Ling H.Q."/>
            <person name="Zhao S."/>
            <person name="Liu D."/>
            <person name="Wang J."/>
            <person name="Sun H."/>
            <person name="Zhang C."/>
            <person name="Fan H."/>
            <person name="Li D."/>
            <person name="Dong L."/>
            <person name="Tao Y."/>
            <person name="Gao C."/>
            <person name="Wu H."/>
            <person name="Li Y."/>
            <person name="Cui Y."/>
            <person name="Guo X."/>
            <person name="Zheng S."/>
            <person name="Wang B."/>
            <person name="Yu K."/>
            <person name="Liang Q."/>
            <person name="Yang W."/>
            <person name="Lou X."/>
            <person name="Chen J."/>
            <person name="Feng M."/>
            <person name="Jian J."/>
            <person name="Zhang X."/>
            <person name="Luo G."/>
            <person name="Jiang Y."/>
            <person name="Liu J."/>
            <person name="Wang Z."/>
            <person name="Sha Y."/>
            <person name="Zhang B."/>
            <person name="Wu H."/>
            <person name="Tang D."/>
            <person name="Shen Q."/>
            <person name="Xue P."/>
            <person name="Zou S."/>
            <person name="Wang X."/>
            <person name="Liu X."/>
            <person name="Wang F."/>
            <person name="Yang Y."/>
            <person name="An X."/>
            <person name="Dong Z."/>
            <person name="Zhang K."/>
            <person name="Zhang X."/>
            <person name="Luo M.C."/>
            <person name="Dvorak J."/>
            <person name="Tong Y."/>
            <person name="Wang J."/>
            <person name="Yang H."/>
            <person name="Li Z."/>
            <person name="Wang D."/>
            <person name="Zhang A."/>
            <person name="Wang J."/>
        </authorList>
    </citation>
    <scope>NUCLEOTIDE SEQUENCE</scope>
    <source>
        <strain evidence="3">cv. G1812</strain>
    </source>
</reference>
<evidence type="ECO:0000256" key="1">
    <source>
        <dbReference type="SAM" id="MobiDB-lite"/>
    </source>
</evidence>
<feature type="compositionally biased region" description="Low complexity" evidence="1">
    <location>
        <begin position="65"/>
        <end position="75"/>
    </location>
</feature>
<evidence type="ECO:0000313" key="2">
    <source>
        <dbReference type="EnsemblPlants" id="TuG1812G0200000031.01.T01.cds425421"/>
    </source>
</evidence>
<feature type="region of interest" description="Disordered" evidence="1">
    <location>
        <begin position="1"/>
        <end position="103"/>
    </location>
</feature>
<accession>A0A8R7TBD4</accession>
<feature type="compositionally biased region" description="Basic and acidic residues" evidence="1">
    <location>
        <begin position="11"/>
        <end position="24"/>
    </location>
</feature>
<reference evidence="2" key="3">
    <citation type="submission" date="2022-06" db="UniProtKB">
        <authorList>
            <consortium name="EnsemblPlants"/>
        </authorList>
    </citation>
    <scope>IDENTIFICATION</scope>
</reference>
<feature type="compositionally biased region" description="Acidic residues" evidence="1">
    <location>
        <begin position="25"/>
        <end position="34"/>
    </location>
</feature>
<dbReference type="Proteomes" id="UP000015106">
    <property type="component" value="Chromosome 2"/>
</dbReference>
<reference evidence="2" key="2">
    <citation type="submission" date="2018-03" db="EMBL/GenBank/DDBJ databases">
        <title>The Triticum urartu genome reveals the dynamic nature of wheat genome evolution.</title>
        <authorList>
            <person name="Ling H."/>
            <person name="Ma B."/>
            <person name="Shi X."/>
            <person name="Liu H."/>
            <person name="Dong L."/>
            <person name="Sun H."/>
            <person name="Cao Y."/>
            <person name="Gao Q."/>
            <person name="Zheng S."/>
            <person name="Li Y."/>
            <person name="Yu Y."/>
            <person name="Du H."/>
            <person name="Qi M."/>
            <person name="Li Y."/>
            <person name="Yu H."/>
            <person name="Cui Y."/>
            <person name="Wang N."/>
            <person name="Chen C."/>
            <person name="Wu H."/>
            <person name="Zhao Y."/>
            <person name="Zhang J."/>
            <person name="Li Y."/>
            <person name="Zhou W."/>
            <person name="Zhang B."/>
            <person name="Hu W."/>
            <person name="Eijk M."/>
            <person name="Tang J."/>
            <person name="Witsenboer H."/>
            <person name="Zhao S."/>
            <person name="Li Z."/>
            <person name="Zhang A."/>
            <person name="Wang D."/>
            <person name="Liang C."/>
        </authorList>
    </citation>
    <scope>NUCLEOTIDE SEQUENCE [LARGE SCALE GENOMIC DNA]</scope>
    <source>
        <strain evidence="2">cv. G1812</strain>
    </source>
</reference>
<protein>
    <submittedName>
        <fullName evidence="2">Uncharacterized protein</fullName>
    </submittedName>
</protein>
<dbReference type="Gramene" id="TuG1812G0200000031.01.T01">
    <property type="protein sequence ID" value="TuG1812G0200000031.01.T01.cds425421"/>
    <property type="gene ID" value="TuG1812G0200000031.01"/>
</dbReference>
<proteinExistence type="predicted"/>